<name>A0A1I0DTW5_9BACI</name>
<proteinExistence type="predicted"/>
<dbReference type="EMBL" id="FOHJ01000004">
    <property type="protein sequence ID" value="SET35405.1"/>
    <property type="molecule type" value="Genomic_DNA"/>
</dbReference>
<reference evidence="2" key="1">
    <citation type="submission" date="2016-10" db="EMBL/GenBank/DDBJ databases">
        <authorList>
            <person name="Varghese N."/>
            <person name="Submissions S."/>
        </authorList>
    </citation>
    <scope>NUCLEOTIDE SEQUENCE [LARGE SCALE GENOMIC DNA]</scope>
    <source>
        <strain evidence="2">CGMCC 1.3566</strain>
    </source>
</reference>
<dbReference type="AlphaFoldDB" id="A0A1I0DTW5"/>
<gene>
    <name evidence="1" type="ORF">SAMN05421676_104146</name>
</gene>
<sequence>MKGKRTFCLTLISLISTVFYVLVSREIENNRDFR</sequence>
<dbReference type="STRING" id="237682.SAMN05421676_104146"/>
<protein>
    <submittedName>
        <fullName evidence="1">Uncharacterized protein</fullName>
    </submittedName>
</protein>
<evidence type="ECO:0000313" key="1">
    <source>
        <dbReference type="EMBL" id="SET35405.1"/>
    </source>
</evidence>
<accession>A0A1I0DTW5</accession>
<evidence type="ECO:0000313" key="2">
    <source>
        <dbReference type="Proteomes" id="UP000199095"/>
    </source>
</evidence>
<keyword evidence="2" id="KW-1185">Reference proteome</keyword>
<dbReference type="Proteomes" id="UP000199095">
    <property type="component" value="Unassembled WGS sequence"/>
</dbReference>
<organism evidence="1 2">
    <name type="scientific">Salinibacillus kushneri</name>
    <dbReference type="NCBI Taxonomy" id="237682"/>
    <lineage>
        <taxon>Bacteria</taxon>
        <taxon>Bacillati</taxon>
        <taxon>Bacillota</taxon>
        <taxon>Bacilli</taxon>
        <taxon>Bacillales</taxon>
        <taxon>Bacillaceae</taxon>
        <taxon>Salinibacillus</taxon>
    </lineage>
</organism>